<dbReference type="PANTHER" id="PTHR14359:SF6">
    <property type="entry name" value="PHOSPHOPANTOTHENOYLCYSTEINE DECARBOXYLASE"/>
    <property type="match status" value="1"/>
</dbReference>
<dbReference type="STRING" id="1176587.A8C56_01825"/>
<comment type="pathway">
    <text evidence="3 4">Cofactor biosynthesis; coenzyme A biosynthesis; CoA from (R)-pantothenate: step 3/5.</text>
</comment>
<feature type="region of interest" description="Phosphopantothenate--cysteine ligase" evidence="3">
    <location>
        <begin position="190"/>
        <end position="403"/>
    </location>
</feature>
<feature type="binding site" evidence="3">
    <location>
        <position position="326"/>
    </location>
    <ligand>
        <name>CTP</name>
        <dbReference type="ChEBI" id="CHEBI:37563"/>
    </ligand>
</feature>
<evidence type="ECO:0000313" key="8">
    <source>
        <dbReference type="Proteomes" id="UP000077667"/>
    </source>
</evidence>
<feature type="region of interest" description="Phosphopantothenoylcysteine decarboxylase" evidence="3">
    <location>
        <begin position="1"/>
        <end position="189"/>
    </location>
</feature>
<evidence type="ECO:0000256" key="1">
    <source>
        <dbReference type="ARBA" id="ARBA00022793"/>
    </source>
</evidence>
<name>A0A1A9HZM7_9BACT</name>
<reference evidence="7 8" key="1">
    <citation type="submission" date="2016-05" db="EMBL/GenBank/DDBJ databases">
        <title>Niabella ginsenosidivorans BS26 whole genome sequencing.</title>
        <authorList>
            <person name="Im W.T."/>
            <person name="Siddiqi M.Z."/>
        </authorList>
    </citation>
    <scope>NUCLEOTIDE SEQUENCE [LARGE SCALE GENOMIC DNA]</scope>
    <source>
        <strain evidence="7 8">BS26</strain>
    </source>
</reference>
<dbReference type="InterPro" id="IPR036551">
    <property type="entry name" value="Flavin_trans-like"/>
</dbReference>
<evidence type="ECO:0000256" key="2">
    <source>
        <dbReference type="ARBA" id="ARBA00023239"/>
    </source>
</evidence>
<dbReference type="EC" id="6.3.2.5" evidence="3"/>
<sequence>MLAGKKIAIGISGSIAAYKIVHLVRLLVKEKAAVKIIMTPAAKDFVSPLVLATLSRNEVLTDMATGNTWANHVALGRWADLLLIAPLSCNTLAKMANGHCDNLLLSVYLSATCPVMVAPAMDEDMWKHPATQKNMEQIRSFGHSILSPSHGELASGLIGEGRMEEPENIIRQIDAFFSATAKTDLTGKKILITAGPTQEAIDPVRYIGNRSSGKMGYTLAAECRNRGADVVLILGPAPEILKEDLSGMTVIKVTSAEEMYNACINHFSTTDIALMAAAVADYRPEQVSTEKIKKEKGAPELHLVKTKDILARLGHLKTDRQIVLGFALETHNEASNALEKLRKKNADYIVMNSLNDGAAFGADTNKITIYSKDGAQFPFESKPKTAVARDIIDTILKTGFPAI</sequence>
<dbReference type="GO" id="GO:0071513">
    <property type="term" value="C:phosphopantothenoylcysteine decarboxylase complex"/>
    <property type="evidence" value="ECO:0007669"/>
    <property type="project" value="TreeGrafter"/>
</dbReference>
<dbReference type="RefSeq" id="WP_067751264.1">
    <property type="nucleotide sequence ID" value="NZ_CP015772.1"/>
</dbReference>
<gene>
    <name evidence="3" type="primary">coaBC</name>
    <name evidence="7" type="ORF">A8C56_01825</name>
</gene>
<dbReference type="HAMAP" id="MF_02225">
    <property type="entry name" value="CoaBC"/>
    <property type="match status" value="1"/>
</dbReference>
<dbReference type="SUPFAM" id="SSF52507">
    <property type="entry name" value="Homo-oligomeric flavin-containing Cys decarboxylases, HFCD"/>
    <property type="match status" value="1"/>
</dbReference>
<keyword evidence="1 3" id="KW-0210">Decarboxylase</keyword>
<comment type="catalytic activity">
    <reaction evidence="3 4">
        <text>(R)-4'-phosphopantothenate + L-cysteine + CTP = N-[(R)-4-phosphopantothenoyl]-L-cysteine + CMP + diphosphate + H(+)</text>
        <dbReference type="Rhea" id="RHEA:19397"/>
        <dbReference type="ChEBI" id="CHEBI:10986"/>
        <dbReference type="ChEBI" id="CHEBI:15378"/>
        <dbReference type="ChEBI" id="CHEBI:33019"/>
        <dbReference type="ChEBI" id="CHEBI:35235"/>
        <dbReference type="ChEBI" id="CHEBI:37563"/>
        <dbReference type="ChEBI" id="CHEBI:59458"/>
        <dbReference type="ChEBI" id="CHEBI:60377"/>
        <dbReference type="EC" id="6.3.2.5"/>
    </reaction>
</comment>
<dbReference type="NCBIfam" id="TIGR00521">
    <property type="entry name" value="coaBC_dfp"/>
    <property type="match status" value="1"/>
</dbReference>
<feature type="binding site" evidence="3">
    <location>
        <position position="344"/>
    </location>
    <ligand>
        <name>CTP</name>
        <dbReference type="ChEBI" id="CHEBI:37563"/>
    </ligand>
</feature>
<evidence type="ECO:0000256" key="3">
    <source>
        <dbReference type="HAMAP-Rule" id="MF_02225"/>
    </source>
</evidence>
<dbReference type="EC" id="4.1.1.36" evidence="3"/>
<comment type="similarity">
    <text evidence="3 4">In the N-terminal section; belongs to the HFCD (homo-oligomeric flavin containing Cys decarboxylase) superfamily.</text>
</comment>
<feature type="binding site" evidence="3">
    <location>
        <position position="340"/>
    </location>
    <ligand>
        <name>CTP</name>
        <dbReference type="ChEBI" id="CHEBI:37563"/>
    </ligand>
</feature>
<keyword evidence="3 4" id="KW-0436">Ligase</keyword>
<keyword evidence="8" id="KW-1185">Reference proteome</keyword>
<dbReference type="UniPathway" id="UPA00241">
    <property type="reaction ID" value="UER00353"/>
</dbReference>
<dbReference type="GO" id="GO:0015937">
    <property type="term" value="P:coenzyme A biosynthetic process"/>
    <property type="evidence" value="ECO:0007669"/>
    <property type="project" value="UniProtKB-UniRule"/>
</dbReference>
<keyword evidence="2 3" id="KW-0456">Lyase</keyword>
<comment type="function">
    <text evidence="4">Catalyzes two steps in the biosynthesis of coenzyme A. In the first step cysteine is conjugated to 4'-phosphopantothenate to form 4-phosphopantothenoylcysteine, in the latter compound is decarboxylated to form 4'-phosphopantotheine.</text>
</comment>
<dbReference type="GO" id="GO:0004633">
    <property type="term" value="F:phosphopantothenoylcysteine decarboxylase activity"/>
    <property type="evidence" value="ECO:0007669"/>
    <property type="project" value="UniProtKB-UniRule"/>
</dbReference>
<dbReference type="Gene3D" id="3.40.50.1950">
    <property type="entry name" value="Flavin prenyltransferase-like"/>
    <property type="match status" value="1"/>
</dbReference>
<dbReference type="EMBL" id="CP015772">
    <property type="protein sequence ID" value="ANH79882.1"/>
    <property type="molecule type" value="Genomic_DNA"/>
</dbReference>
<evidence type="ECO:0000313" key="7">
    <source>
        <dbReference type="EMBL" id="ANH79882.1"/>
    </source>
</evidence>
<feature type="domain" description="Flavoprotein" evidence="5">
    <location>
        <begin position="5"/>
        <end position="174"/>
    </location>
</feature>
<feature type="binding site" evidence="3">
    <location>
        <position position="291"/>
    </location>
    <ligand>
        <name>CTP</name>
        <dbReference type="ChEBI" id="CHEBI:37563"/>
    </ligand>
</feature>
<dbReference type="KEGG" id="nia:A8C56_01825"/>
<keyword evidence="3" id="KW-0460">Magnesium</keyword>
<dbReference type="GO" id="GO:0046872">
    <property type="term" value="F:metal ion binding"/>
    <property type="evidence" value="ECO:0007669"/>
    <property type="project" value="UniProtKB-KW"/>
</dbReference>
<dbReference type="Proteomes" id="UP000077667">
    <property type="component" value="Chromosome"/>
</dbReference>
<evidence type="ECO:0000256" key="4">
    <source>
        <dbReference type="RuleBase" id="RU364078"/>
    </source>
</evidence>
<dbReference type="SUPFAM" id="SSF102645">
    <property type="entry name" value="CoaB-like"/>
    <property type="match status" value="1"/>
</dbReference>
<dbReference type="Pfam" id="PF02441">
    <property type="entry name" value="Flavoprotein"/>
    <property type="match status" value="1"/>
</dbReference>
<dbReference type="PANTHER" id="PTHR14359">
    <property type="entry name" value="HOMO-OLIGOMERIC FLAVIN CONTAINING CYS DECARBOXYLASE FAMILY"/>
    <property type="match status" value="1"/>
</dbReference>
<protein>
    <recommendedName>
        <fullName evidence="3">Coenzyme A biosynthesis bifunctional protein CoaBC</fullName>
    </recommendedName>
    <alternativeName>
        <fullName evidence="3">DNA/pantothenate metabolism flavoprotein</fullName>
    </alternativeName>
    <alternativeName>
        <fullName evidence="3">Phosphopantothenoylcysteine synthetase/decarboxylase</fullName>
        <shortName evidence="3">PPCS-PPCDC</shortName>
    </alternativeName>
    <domain>
        <recommendedName>
            <fullName evidence="3">Phosphopantothenoylcysteine decarboxylase</fullName>
            <shortName evidence="3">PPC decarboxylase</shortName>
            <shortName evidence="3">PPC-DC</shortName>
            <ecNumber evidence="3">4.1.1.36</ecNumber>
        </recommendedName>
        <alternativeName>
            <fullName evidence="3">CoaC</fullName>
        </alternativeName>
    </domain>
    <domain>
        <recommendedName>
            <fullName evidence="3">Phosphopantothenate--cysteine ligase</fullName>
            <ecNumber evidence="3">6.3.2.5</ecNumber>
        </recommendedName>
        <alternativeName>
            <fullName evidence="3">CoaB</fullName>
        </alternativeName>
        <alternativeName>
            <fullName evidence="3">Phosphopantothenoylcysteine synthetase</fullName>
            <shortName evidence="3">PPC synthetase</shortName>
            <shortName evidence="3">PPC-S</shortName>
        </alternativeName>
    </domain>
</protein>
<feature type="domain" description="DNA/pantothenate metabolism flavoprotein C-terminal" evidence="6">
    <location>
        <begin position="185"/>
        <end position="397"/>
    </location>
</feature>
<comment type="cofactor">
    <cofactor evidence="3">
        <name>FMN</name>
        <dbReference type="ChEBI" id="CHEBI:58210"/>
    </cofactor>
    <text evidence="3">Binds 1 FMN per subunit.</text>
</comment>
<evidence type="ECO:0000259" key="6">
    <source>
        <dbReference type="Pfam" id="PF04127"/>
    </source>
</evidence>
<feature type="binding site" evidence="3">
    <location>
        <position position="281"/>
    </location>
    <ligand>
        <name>CTP</name>
        <dbReference type="ChEBI" id="CHEBI:37563"/>
    </ligand>
</feature>
<dbReference type="GO" id="GO:0010181">
    <property type="term" value="F:FMN binding"/>
    <property type="evidence" value="ECO:0007669"/>
    <property type="project" value="UniProtKB-UniRule"/>
</dbReference>
<comment type="similarity">
    <text evidence="3 4">In the C-terminal section; belongs to the PPC synthetase family.</text>
</comment>
<keyword evidence="3" id="KW-0479">Metal-binding</keyword>
<dbReference type="OrthoDB" id="9802554at2"/>
<organism evidence="7 8">
    <name type="scientific">Niabella ginsenosidivorans</name>
    <dbReference type="NCBI Taxonomy" id="1176587"/>
    <lineage>
        <taxon>Bacteria</taxon>
        <taxon>Pseudomonadati</taxon>
        <taxon>Bacteroidota</taxon>
        <taxon>Chitinophagia</taxon>
        <taxon>Chitinophagales</taxon>
        <taxon>Chitinophagaceae</taxon>
        <taxon>Niabella</taxon>
    </lineage>
</organism>
<comment type="catalytic activity">
    <reaction evidence="3 4">
        <text>N-[(R)-4-phosphopantothenoyl]-L-cysteine + H(+) = (R)-4'-phosphopantetheine + CO2</text>
        <dbReference type="Rhea" id="RHEA:16793"/>
        <dbReference type="ChEBI" id="CHEBI:15378"/>
        <dbReference type="ChEBI" id="CHEBI:16526"/>
        <dbReference type="ChEBI" id="CHEBI:59458"/>
        <dbReference type="ChEBI" id="CHEBI:61723"/>
        <dbReference type="EC" id="4.1.1.36"/>
    </reaction>
</comment>
<evidence type="ECO:0000259" key="5">
    <source>
        <dbReference type="Pfam" id="PF02441"/>
    </source>
</evidence>
<dbReference type="GO" id="GO:0015941">
    <property type="term" value="P:pantothenate catabolic process"/>
    <property type="evidence" value="ECO:0007669"/>
    <property type="project" value="InterPro"/>
</dbReference>
<dbReference type="InterPro" id="IPR005252">
    <property type="entry name" value="CoaBC"/>
</dbReference>
<dbReference type="AlphaFoldDB" id="A0A1A9HZM7"/>
<accession>A0A1A9HZM7</accession>
<comment type="pathway">
    <text evidence="3 4">Cofactor biosynthesis; coenzyme A biosynthesis; CoA from (R)-pantothenate: step 2/5.</text>
</comment>
<comment type="function">
    <text evidence="3">Catalyzes two sequential steps in the biosynthesis of coenzyme A. In the first step cysteine is conjugated to 4'-phosphopantothenate to form 4-phosphopantothenoylcysteine. In the second step the latter compound is decarboxylated to form 4'-phosphopantotheine.</text>
</comment>
<proteinExistence type="inferred from homology"/>
<keyword evidence="3 4" id="KW-0285">Flavoprotein</keyword>
<dbReference type="InterPro" id="IPR035929">
    <property type="entry name" value="CoaB-like_sf"/>
</dbReference>
<comment type="cofactor">
    <cofactor evidence="3">
        <name>Mg(2+)</name>
        <dbReference type="ChEBI" id="CHEBI:18420"/>
    </cofactor>
</comment>
<comment type="caution">
    <text evidence="3">Lacks conserved residue(s) required for the propagation of feature annotation.</text>
</comment>
<dbReference type="Gene3D" id="3.40.50.10300">
    <property type="entry name" value="CoaB-like"/>
    <property type="match status" value="1"/>
</dbReference>
<dbReference type="GO" id="GO:0004632">
    <property type="term" value="F:phosphopantothenate--cysteine ligase activity"/>
    <property type="evidence" value="ECO:0007669"/>
    <property type="project" value="UniProtKB-UniRule"/>
</dbReference>
<dbReference type="InterPro" id="IPR007085">
    <property type="entry name" value="DNA/pantothenate-metab_flavo_C"/>
</dbReference>
<keyword evidence="3" id="KW-0511">Multifunctional enzyme</keyword>
<dbReference type="InterPro" id="IPR003382">
    <property type="entry name" value="Flavoprotein"/>
</dbReference>
<keyword evidence="3 4" id="KW-0288">FMN</keyword>
<dbReference type="Pfam" id="PF04127">
    <property type="entry name" value="DFP"/>
    <property type="match status" value="1"/>
</dbReference>